<dbReference type="HOGENOM" id="CLU_161759_2_0_1"/>
<organism evidence="2 3">
    <name type="scientific">Paxillus rubicundulus Ve08.2h10</name>
    <dbReference type="NCBI Taxonomy" id="930991"/>
    <lineage>
        <taxon>Eukaryota</taxon>
        <taxon>Fungi</taxon>
        <taxon>Dikarya</taxon>
        <taxon>Basidiomycota</taxon>
        <taxon>Agaricomycotina</taxon>
        <taxon>Agaricomycetes</taxon>
        <taxon>Agaricomycetidae</taxon>
        <taxon>Boletales</taxon>
        <taxon>Paxilineae</taxon>
        <taxon>Paxillaceae</taxon>
        <taxon>Paxillus</taxon>
    </lineage>
</organism>
<feature type="non-terminal residue" evidence="2">
    <location>
        <position position="1"/>
    </location>
</feature>
<dbReference type="EMBL" id="KN826368">
    <property type="protein sequence ID" value="KIK79138.1"/>
    <property type="molecule type" value="Genomic_DNA"/>
</dbReference>
<dbReference type="Pfam" id="PF18803">
    <property type="entry name" value="CxC2"/>
    <property type="match status" value="1"/>
</dbReference>
<name>A0A0D0CUK6_9AGAM</name>
<gene>
    <name evidence="2" type="ORF">PAXRUDRAFT_162111</name>
</gene>
<feature type="domain" description="CxC2-like cysteine cluster KDZ transposase-associated" evidence="1">
    <location>
        <begin position="69"/>
        <end position="112"/>
    </location>
</feature>
<accession>A0A0D0CUK6</accession>
<dbReference type="OrthoDB" id="2682806at2759"/>
<evidence type="ECO:0000313" key="2">
    <source>
        <dbReference type="EMBL" id="KIK79138.1"/>
    </source>
</evidence>
<sequence>FLDELLHLEGRCGSLPHCAICKIQLACFQCDDCFGIDMCCSACMVSSHWQHPLHRMKEWTGTYFECTTLKDLGLHIQLGHPVDERCVRTWLAVKDNFIVLHNNGIHSMGLDF</sequence>
<reference evidence="3" key="2">
    <citation type="submission" date="2015-01" db="EMBL/GenBank/DDBJ databases">
        <title>Evolutionary Origins and Diversification of the Mycorrhizal Mutualists.</title>
        <authorList>
            <consortium name="DOE Joint Genome Institute"/>
            <consortium name="Mycorrhizal Genomics Consortium"/>
            <person name="Kohler A."/>
            <person name="Kuo A."/>
            <person name="Nagy L.G."/>
            <person name="Floudas D."/>
            <person name="Copeland A."/>
            <person name="Barry K.W."/>
            <person name="Cichocki N."/>
            <person name="Veneault-Fourrey C."/>
            <person name="LaButti K."/>
            <person name="Lindquist E.A."/>
            <person name="Lipzen A."/>
            <person name="Lundell T."/>
            <person name="Morin E."/>
            <person name="Murat C."/>
            <person name="Riley R."/>
            <person name="Ohm R."/>
            <person name="Sun H."/>
            <person name="Tunlid A."/>
            <person name="Henrissat B."/>
            <person name="Grigoriev I.V."/>
            <person name="Hibbett D.S."/>
            <person name="Martin F."/>
        </authorList>
    </citation>
    <scope>NUCLEOTIDE SEQUENCE [LARGE SCALE GENOMIC DNA]</scope>
    <source>
        <strain evidence="3">Ve08.2h10</strain>
    </source>
</reference>
<dbReference type="InParanoid" id="A0A0D0CUK6"/>
<dbReference type="STRING" id="930991.A0A0D0CUK6"/>
<keyword evidence="3" id="KW-1185">Reference proteome</keyword>
<dbReference type="Proteomes" id="UP000054538">
    <property type="component" value="Unassembled WGS sequence"/>
</dbReference>
<evidence type="ECO:0000313" key="3">
    <source>
        <dbReference type="Proteomes" id="UP000054538"/>
    </source>
</evidence>
<reference evidence="2 3" key="1">
    <citation type="submission" date="2014-04" db="EMBL/GenBank/DDBJ databases">
        <authorList>
            <consortium name="DOE Joint Genome Institute"/>
            <person name="Kuo A."/>
            <person name="Kohler A."/>
            <person name="Jargeat P."/>
            <person name="Nagy L.G."/>
            <person name="Floudas D."/>
            <person name="Copeland A."/>
            <person name="Barry K.W."/>
            <person name="Cichocki N."/>
            <person name="Veneault-Fourrey C."/>
            <person name="LaButti K."/>
            <person name="Lindquist E.A."/>
            <person name="Lipzen A."/>
            <person name="Lundell T."/>
            <person name="Morin E."/>
            <person name="Murat C."/>
            <person name="Sun H."/>
            <person name="Tunlid A."/>
            <person name="Henrissat B."/>
            <person name="Grigoriev I.V."/>
            <person name="Hibbett D.S."/>
            <person name="Martin F."/>
            <person name="Nordberg H.P."/>
            <person name="Cantor M.N."/>
            <person name="Hua S.X."/>
        </authorList>
    </citation>
    <scope>NUCLEOTIDE SEQUENCE [LARGE SCALE GENOMIC DNA]</scope>
    <source>
        <strain evidence="2 3">Ve08.2h10</strain>
    </source>
</reference>
<dbReference type="AlphaFoldDB" id="A0A0D0CUK6"/>
<protein>
    <recommendedName>
        <fullName evidence="1">CxC2-like cysteine cluster KDZ transposase-associated domain-containing protein</fullName>
    </recommendedName>
</protein>
<proteinExistence type="predicted"/>
<dbReference type="InterPro" id="IPR041457">
    <property type="entry name" value="CxC2_KDZ-assoc"/>
</dbReference>
<evidence type="ECO:0000259" key="1">
    <source>
        <dbReference type="Pfam" id="PF18803"/>
    </source>
</evidence>